<sequence>MRKLGPALLLLTLAACGGRGELKPPKGVSLPVKPYGAPATPTATQLLTPSTQARPLRSDELLKSSEQRSRDDFDLPPN</sequence>
<accession>A0ABY4TV25</accession>
<organism evidence="2 3">
    <name type="scientific">Sphingomonas donggukensis</name>
    <dbReference type="NCBI Taxonomy" id="2949093"/>
    <lineage>
        <taxon>Bacteria</taxon>
        <taxon>Pseudomonadati</taxon>
        <taxon>Pseudomonadota</taxon>
        <taxon>Alphaproteobacteria</taxon>
        <taxon>Sphingomonadales</taxon>
        <taxon>Sphingomonadaceae</taxon>
        <taxon>Sphingomonas</taxon>
    </lineage>
</organism>
<reference evidence="2" key="1">
    <citation type="submission" date="2022-05" db="EMBL/GenBank/DDBJ databases">
        <title>Sphingomonas sp. strain RMG20 Genome sequencing and assembly.</title>
        <authorList>
            <person name="Kim I."/>
        </authorList>
    </citation>
    <scope>NUCLEOTIDE SEQUENCE</scope>
    <source>
        <strain evidence="2">RMG20</strain>
    </source>
</reference>
<name>A0ABY4TV25_9SPHN</name>
<evidence type="ECO:0000256" key="1">
    <source>
        <dbReference type="SAM" id="MobiDB-lite"/>
    </source>
</evidence>
<dbReference type="Proteomes" id="UP001055580">
    <property type="component" value="Chromosome"/>
</dbReference>
<evidence type="ECO:0008006" key="4">
    <source>
        <dbReference type="Google" id="ProtNLM"/>
    </source>
</evidence>
<keyword evidence="3" id="KW-1185">Reference proteome</keyword>
<gene>
    <name evidence="2" type="ORF">M9980_13760</name>
</gene>
<evidence type="ECO:0000313" key="2">
    <source>
        <dbReference type="EMBL" id="URW75571.1"/>
    </source>
</evidence>
<feature type="region of interest" description="Disordered" evidence="1">
    <location>
        <begin position="34"/>
        <end position="78"/>
    </location>
</feature>
<protein>
    <recommendedName>
        <fullName evidence="4">Argininosuccinate lyase</fullName>
    </recommendedName>
</protein>
<proteinExistence type="predicted"/>
<feature type="compositionally biased region" description="Basic and acidic residues" evidence="1">
    <location>
        <begin position="56"/>
        <end position="78"/>
    </location>
</feature>
<dbReference type="RefSeq" id="WP_250751905.1">
    <property type="nucleotide sequence ID" value="NZ_CP098401.1"/>
</dbReference>
<evidence type="ECO:0000313" key="3">
    <source>
        <dbReference type="Proteomes" id="UP001055580"/>
    </source>
</evidence>
<dbReference type="EMBL" id="CP098401">
    <property type="protein sequence ID" value="URW75571.1"/>
    <property type="molecule type" value="Genomic_DNA"/>
</dbReference>
<feature type="compositionally biased region" description="Low complexity" evidence="1">
    <location>
        <begin position="37"/>
        <end position="53"/>
    </location>
</feature>
<dbReference type="PROSITE" id="PS51257">
    <property type="entry name" value="PROKAR_LIPOPROTEIN"/>
    <property type="match status" value="1"/>
</dbReference>